<dbReference type="GO" id="GO:0016075">
    <property type="term" value="P:rRNA catabolic process"/>
    <property type="evidence" value="ECO:0007669"/>
    <property type="project" value="TreeGrafter"/>
</dbReference>
<dbReference type="GO" id="GO:0004521">
    <property type="term" value="F:RNA endonuclease activity"/>
    <property type="evidence" value="ECO:0007669"/>
    <property type="project" value="TreeGrafter"/>
</dbReference>
<dbReference type="AlphaFoldDB" id="A0A447I958"/>
<keyword evidence="2" id="KW-1185">Reference proteome</keyword>
<dbReference type="EMBL" id="UZWD01000018">
    <property type="protein sequence ID" value="VDS04049.1"/>
    <property type="molecule type" value="Genomic_DNA"/>
</dbReference>
<dbReference type="GO" id="GO:0016787">
    <property type="term" value="F:hydrolase activity"/>
    <property type="evidence" value="ECO:0007669"/>
    <property type="project" value="UniProtKB-KW"/>
</dbReference>
<name>A0A447I958_9HYPH</name>
<dbReference type="SUPFAM" id="SSF50118">
    <property type="entry name" value="Cell growth inhibitor/plasmid maintenance toxic component"/>
    <property type="match status" value="1"/>
</dbReference>
<gene>
    <name evidence="1" type="primary">mazF</name>
    <name evidence="1" type="ORF">DEVEQU_01180</name>
</gene>
<dbReference type="GO" id="GO:0006402">
    <property type="term" value="P:mRNA catabolic process"/>
    <property type="evidence" value="ECO:0007669"/>
    <property type="project" value="TreeGrafter"/>
</dbReference>
<dbReference type="PANTHER" id="PTHR33988">
    <property type="entry name" value="ENDORIBONUCLEASE MAZF-RELATED"/>
    <property type="match status" value="1"/>
</dbReference>
<dbReference type="GO" id="GO:0003677">
    <property type="term" value="F:DNA binding"/>
    <property type="evidence" value="ECO:0007669"/>
    <property type="project" value="InterPro"/>
</dbReference>
<dbReference type="OrthoDB" id="3196747at2"/>
<dbReference type="InterPro" id="IPR011067">
    <property type="entry name" value="Plasmid_toxin/cell-grow_inhib"/>
</dbReference>
<sequence length="106" mass="11526">MKRGDIVIVALPGDLGKPRPALILQSDLFSETGSVVLVPITSTVVESMIRLTVQPKPGNGLRELSQIMTDRITTTGRVKVGQVIGRLDQETMQEVSKRLTLFLGLV</sequence>
<organism evidence="1 2">
    <name type="scientific">Devosia equisanguinis</name>
    <dbReference type="NCBI Taxonomy" id="2490941"/>
    <lineage>
        <taxon>Bacteria</taxon>
        <taxon>Pseudomonadati</taxon>
        <taxon>Pseudomonadota</taxon>
        <taxon>Alphaproteobacteria</taxon>
        <taxon>Hyphomicrobiales</taxon>
        <taxon>Devosiaceae</taxon>
        <taxon>Devosia</taxon>
    </lineage>
</organism>
<dbReference type="EC" id="3.1.-.-" evidence="1"/>
<evidence type="ECO:0000313" key="1">
    <source>
        <dbReference type="EMBL" id="VDS04049.1"/>
    </source>
</evidence>
<accession>A0A447I958</accession>
<dbReference type="Proteomes" id="UP000268844">
    <property type="component" value="Unassembled WGS sequence"/>
</dbReference>
<dbReference type="InterPro" id="IPR003477">
    <property type="entry name" value="PemK-like"/>
</dbReference>
<evidence type="ECO:0000313" key="2">
    <source>
        <dbReference type="Proteomes" id="UP000268844"/>
    </source>
</evidence>
<reference evidence="1 2" key="1">
    <citation type="submission" date="2018-12" db="EMBL/GenBank/DDBJ databases">
        <authorList>
            <person name="Criscuolo A."/>
        </authorList>
    </citation>
    <scope>NUCLEOTIDE SEQUENCE [LARGE SCALE GENOMIC DNA]</scope>
    <source>
        <strain evidence="1">ACIP1116281</strain>
    </source>
</reference>
<dbReference type="Gene3D" id="2.30.30.110">
    <property type="match status" value="1"/>
</dbReference>
<protein>
    <submittedName>
        <fullName evidence="1">Toxin MazF</fullName>
        <ecNumber evidence="1">3.1.-.-</ecNumber>
    </submittedName>
</protein>
<proteinExistence type="predicted"/>
<dbReference type="Pfam" id="PF02452">
    <property type="entry name" value="PemK_toxin"/>
    <property type="match status" value="1"/>
</dbReference>
<dbReference type="RefSeq" id="WP_126149641.1">
    <property type="nucleotide sequence ID" value="NZ_JBHTMH010000001.1"/>
</dbReference>
<keyword evidence="1" id="KW-0378">Hydrolase</keyword>